<reference evidence="3" key="1">
    <citation type="journal article" date="2023" name="Insect Mol. Biol.">
        <title>Genome sequencing provides insights into the evolution of gene families encoding plant cell wall-degrading enzymes in longhorned beetles.</title>
        <authorList>
            <person name="Shin N.R."/>
            <person name="Okamura Y."/>
            <person name="Kirsch R."/>
            <person name="Pauchet Y."/>
        </authorList>
    </citation>
    <scope>NUCLEOTIDE SEQUENCE</scope>
    <source>
        <strain evidence="3">AMC_N1</strain>
    </source>
</reference>
<protein>
    <submittedName>
        <fullName evidence="3">Uncharacterized protein</fullName>
    </submittedName>
</protein>
<evidence type="ECO:0000313" key="4">
    <source>
        <dbReference type="Proteomes" id="UP001162162"/>
    </source>
</evidence>
<dbReference type="Proteomes" id="UP001162162">
    <property type="component" value="Unassembled WGS sequence"/>
</dbReference>
<sequence>MLRTNQTPARAVTNLSSQYVAPNRTECAEHFPSCCSSTVTTPCAFVWWIGMHAVMFFFLFKEFYNQTHNRKRAAALAKAQNGAVQNGHVKNHLVQNGDVMSEMATSNGDVTKEADLNGHQKARQ</sequence>
<feature type="region of interest" description="Disordered" evidence="1">
    <location>
        <begin position="86"/>
        <end position="124"/>
    </location>
</feature>
<evidence type="ECO:0000313" key="3">
    <source>
        <dbReference type="EMBL" id="KAJ8954321.1"/>
    </source>
</evidence>
<name>A0AAV8YS04_9CUCU</name>
<keyword evidence="4" id="KW-1185">Reference proteome</keyword>
<accession>A0AAV8YS04</accession>
<dbReference type="AlphaFoldDB" id="A0AAV8YS04"/>
<dbReference type="EMBL" id="JAPWTK010000049">
    <property type="protein sequence ID" value="KAJ8954321.1"/>
    <property type="molecule type" value="Genomic_DNA"/>
</dbReference>
<evidence type="ECO:0000256" key="1">
    <source>
        <dbReference type="SAM" id="MobiDB-lite"/>
    </source>
</evidence>
<feature type="transmembrane region" description="Helical" evidence="2">
    <location>
        <begin position="45"/>
        <end position="64"/>
    </location>
</feature>
<keyword evidence="2" id="KW-0812">Transmembrane</keyword>
<proteinExistence type="predicted"/>
<comment type="caution">
    <text evidence="3">The sequence shown here is derived from an EMBL/GenBank/DDBJ whole genome shotgun (WGS) entry which is preliminary data.</text>
</comment>
<evidence type="ECO:0000256" key="2">
    <source>
        <dbReference type="SAM" id="Phobius"/>
    </source>
</evidence>
<keyword evidence="2" id="KW-0472">Membrane</keyword>
<keyword evidence="2" id="KW-1133">Transmembrane helix</keyword>
<gene>
    <name evidence="3" type="ORF">NQ318_005908</name>
</gene>
<organism evidence="3 4">
    <name type="scientific">Aromia moschata</name>
    <dbReference type="NCBI Taxonomy" id="1265417"/>
    <lineage>
        <taxon>Eukaryota</taxon>
        <taxon>Metazoa</taxon>
        <taxon>Ecdysozoa</taxon>
        <taxon>Arthropoda</taxon>
        <taxon>Hexapoda</taxon>
        <taxon>Insecta</taxon>
        <taxon>Pterygota</taxon>
        <taxon>Neoptera</taxon>
        <taxon>Endopterygota</taxon>
        <taxon>Coleoptera</taxon>
        <taxon>Polyphaga</taxon>
        <taxon>Cucujiformia</taxon>
        <taxon>Chrysomeloidea</taxon>
        <taxon>Cerambycidae</taxon>
        <taxon>Cerambycinae</taxon>
        <taxon>Callichromatini</taxon>
        <taxon>Aromia</taxon>
    </lineage>
</organism>